<evidence type="ECO:0000313" key="3">
    <source>
        <dbReference type="Proteomes" id="UP000185183"/>
    </source>
</evidence>
<organism evidence="2 3">
    <name type="scientific">Mycobacteroides abscessus subsp. bolletii</name>
    <dbReference type="NCBI Taxonomy" id="319705"/>
    <lineage>
        <taxon>Bacteria</taxon>
        <taxon>Bacillati</taxon>
        <taxon>Actinomycetota</taxon>
        <taxon>Actinomycetes</taxon>
        <taxon>Mycobacteriales</taxon>
        <taxon>Mycobacteriaceae</taxon>
        <taxon>Mycobacteroides</taxon>
        <taxon>Mycobacteroides abscessus</taxon>
    </lineage>
</organism>
<proteinExistence type="predicted"/>
<sequence length="104" mass="10706">MCCHVPTSSCCAGRFDKVPGMRCAGVVLASWILAVSLPASAHAETLCRDFNAMDDAAKLAAVQEAAAGGNAVAQISPRDAVALAEAMCRVRTGETVLQVLNSKS</sequence>
<name>A0A9Q7S9S2_9MYCO</name>
<keyword evidence="1" id="KW-0732">Signal</keyword>
<dbReference type="AlphaFoldDB" id="A0A9Q7S9S2"/>
<accession>A0A9Q7S9S2</accession>
<evidence type="ECO:0000256" key="1">
    <source>
        <dbReference type="SAM" id="SignalP"/>
    </source>
</evidence>
<comment type="caution">
    <text evidence="2">The sequence shown here is derived from an EMBL/GenBank/DDBJ whole genome shotgun (WGS) entry which is preliminary data.</text>
</comment>
<dbReference type="EMBL" id="FSFA01000001">
    <property type="protein sequence ID" value="SHW78226.1"/>
    <property type="molecule type" value="Genomic_DNA"/>
</dbReference>
<protein>
    <submittedName>
        <fullName evidence="2">Uncharacterized protein</fullName>
    </submittedName>
</protein>
<reference evidence="2 3" key="1">
    <citation type="submission" date="2016-11" db="EMBL/GenBank/DDBJ databases">
        <authorList>
            <consortium name="Pathogen Informatics"/>
        </authorList>
    </citation>
    <scope>NUCLEOTIDE SEQUENCE [LARGE SCALE GENOMIC DNA]</scope>
    <source>
        <strain evidence="2 3">968</strain>
    </source>
</reference>
<feature type="chain" id="PRO_5040353230" evidence="1">
    <location>
        <begin position="44"/>
        <end position="104"/>
    </location>
</feature>
<dbReference type="Proteomes" id="UP000185183">
    <property type="component" value="Unassembled WGS sequence"/>
</dbReference>
<gene>
    <name evidence="2" type="ORF">SAMEA2275694_00029</name>
</gene>
<feature type="signal peptide" evidence="1">
    <location>
        <begin position="1"/>
        <end position="43"/>
    </location>
</feature>
<evidence type="ECO:0000313" key="2">
    <source>
        <dbReference type="EMBL" id="SHW78226.1"/>
    </source>
</evidence>